<organism evidence="7 8">
    <name type="scientific">Crossiella cryophila</name>
    <dbReference type="NCBI Taxonomy" id="43355"/>
    <lineage>
        <taxon>Bacteria</taxon>
        <taxon>Bacillati</taxon>
        <taxon>Actinomycetota</taxon>
        <taxon>Actinomycetes</taxon>
        <taxon>Pseudonocardiales</taxon>
        <taxon>Pseudonocardiaceae</taxon>
        <taxon>Crossiella</taxon>
    </lineage>
</organism>
<dbReference type="SUPFAM" id="SSF46689">
    <property type="entry name" value="Homeodomain-like"/>
    <property type="match status" value="1"/>
</dbReference>
<comment type="caution">
    <text evidence="7">The sequence shown here is derived from an EMBL/GenBank/DDBJ whole genome shotgun (WGS) entry which is preliminary data.</text>
</comment>
<proteinExistence type="predicted"/>
<dbReference type="InterPro" id="IPR001647">
    <property type="entry name" value="HTH_TetR"/>
</dbReference>
<sequence>MTELTETSGQPRRKRRMSPAERREDLIGAALELYSSRAPELVSIEDIITHADVSRALFYRYFGSLREVHVAALRTAVDELVDRLTRREPGTLIDQLRYALGVFVDVADTYATAYIALLRSGSVVATRDTDTLVDEVRHVAVREILDVTGVTEPSPFMLLTLRCWVAVVEGTLLIWLQDRDHSREELIDWLIDQLAAMTAATATRDPVTAALLTRIAPDV</sequence>
<dbReference type="InterPro" id="IPR009057">
    <property type="entry name" value="Homeodomain-like_sf"/>
</dbReference>
<name>A0A7W7CFX7_9PSEU</name>
<evidence type="ECO:0000313" key="7">
    <source>
        <dbReference type="EMBL" id="MBB4680501.1"/>
    </source>
</evidence>
<keyword evidence="8" id="KW-1185">Reference proteome</keyword>
<feature type="DNA-binding region" description="H-T-H motif" evidence="4">
    <location>
        <begin position="43"/>
        <end position="62"/>
    </location>
</feature>
<evidence type="ECO:0000256" key="5">
    <source>
        <dbReference type="SAM" id="MobiDB-lite"/>
    </source>
</evidence>
<feature type="domain" description="HTH tetR-type" evidence="6">
    <location>
        <begin position="20"/>
        <end position="80"/>
    </location>
</feature>
<evidence type="ECO:0000256" key="1">
    <source>
        <dbReference type="ARBA" id="ARBA00023015"/>
    </source>
</evidence>
<dbReference type="EMBL" id="JACHMH010000001">
    <property type="protein sequence ID" value="MBB4680501.1"/>
    <property type="molecule type" value="Genomic_DNA"/>
</dbReference>
<feature type="compositionally biased region" description="Polar residues" evidence="5">
    <location>
        <begin position="1"/>
        <end position="10"/>
    </location>
</feature>
<reference evidence="7 8" key="1">
    <citation type="submission" date="2020-08" db="EMBL/GenBank/DDBJ databases">
        <title>Sequencing the genomes of 1000 actinobacteria strains.</title>
        <authorList>
            <person name="Klenk H.-P."/>
        </authorList>
    </citation>
    <scope>NUCLEOTIDE SEQUENCE [LARGE SCALE GENOMIC DNA]</scope>
    <source>
        <strain evidence="7 8">DSM 44230</strain>
    </source>
</reference>
<gene>
    <name evidence="7" type="ORF">HNR67_006619</name>
</gene>
<dbReference type="PROSITE" id="PS50977">
    <property type="entry name" value="HTH_TETR_2"/>
    <property type="match status" value="1"/>
</dbReference>
<evidence type="ECO:0000256" key="4">
    <source>
        <dbReference type="PROSITE-ProRule" id="PRU00335"/>
    </source>
</evidence>
<dbReference type="PANTHER" id="PTHR43479:SF11">
    <property type="entry name" value="ACREF_ENVCD OPERON REPRESSOR-RELATED"/>
    <property type="match status" value="1"/>
</dbReference>
<evidence type="ECO:0000259" key="6">
    <source>
        <dbReference type="PROSITE" id="PS50977"/>
    </source>
</evidence>
<feature type="region of interest" description="Disordered" evidence="5">
    <location>
        <begin position="1"/>
        <end position="21"/>
    </location>
</feature>
<dbReference type="PANTHER" id="PTHR43479">
    <property type="entry name" value="ACREF/ENVCD OPERON REPRESSOR-RELATED"/>
    <property type="match status" value="1"/>
</dbReference>
<dbReference type="Proteomes" id="UP000533598">
    <property type="component" value="Unassembled WGS sequence"/>
</dbReference>
<dbReference type="AlphaFoldDB" id="A0A7W7CFX7"/>
<evidence type="ECO:0000256" key="2">
    <source>
        <dbReference type="ARBA" id="ARBA00023125"/>
    </source>
</evidence>
<dbReference type="Gene3D" id="1.10.357.10">
    <property type="entry name" value="Tetracycline Repressor, domain 2"/>
    <property type="match status" value="1"/>
</dbReference>
<dbReference type="InterPro" id="IPR050624">
    <property type="entry name" value="HTH-type_Tx_Regulator"/>
</dbReference>
<evidence type="ECO:0000256" key="3">
    <source>
        <dbReference type="ARBA" id="ARBA00023163"/>
    </source>
</evidence>
<dbReference type="InterPro" id="IPR054129">
    <property type="entry name" value="DesT_TetR_C"/>
</dbReference>
<protein>
    <submittedName>
        <fullName evidence="7">AcrR family transcriptional regulator</fullName>
    </submittedName>
</protein>
<dbReference type="GO" id="GO:0003677">
    <property type="term" value="F:DNA binding"/>
    <property type="evidence" value="ECO:0007669"/>
    <property type="project" value="UniProtKB-UniRule"/>
</dbReference>
<dbReference type="Pfam" id="PF00440">
    <property type="entry name" value="TetR_N"/>
    <property type="match status" value="1"/>
</dbReference>
<accession>A0A7W7CFX7</accession>
<keyword evidence="1" id="KW-0805">Transcription regulation</keyword>
<evidence type="ECO:0000313" key="8">
    <source>
        <dbReference type="Proteomes" id="UP000533598"/>
    </source>
</evidence>
<dbReference type="Pfam" id="PF21943">
    <property type="entry name" value="TetR_C_46"/>
    <property type="match status" value="1"/>
</dbReference>
<keyword evidence="3" id="KW-0804">Transcription</keyword>
<keyword evidence="2 4" id="KW-0238">DNA-binding</keyword>